<dbReference type="RefSeq" id="WP_345043324.1">
    <property type="nucleotide sequence ID" value="NZ_BAAAYL010000001.1"/>
</dbReference>
<dbReference type="InterPro" id="IPR008271">
    <property type="entry name" value="Ser/Thr_kinase_AS"/>
</dbReference>
<evidence type="ECO:0000313" key="3">
    <source>
        <dbReference type="EMBL" id="GAA3378718.1"/>
    </source>
</evidence>
<dbReference type="SUPFAM" id="SSF56112">
    <property type="entry name" value="Protein kinase-like (PK-like)"/>
    <property type="match status" value="1"/>
</dbReference>
<comment type="caution">
    <text evidence="3">The sequence shown here is derived from an EMBL/GenBank/DDBJ whole genome shotgun (WGS) entry which is preliminary data.</text>
</comment>
<dbReference type="Proteomes" id="UP001499990">
    <property type="component" value="Unassembled WGS sequence"/>
</dbReference>
<dbReference type="InterPro" id="IPR000719">
    <property type="entry name" value="Prot_kinase_dom"/>
</dbReference>
<feature type="region of interest" description="Disordered" evidence="1">
    <location>
        <begin position="1355"/>
        <end position="1381"/>
    </location>
</feature>
<dbReference type="InterPro" id="IPR027417">
    <property type="entry name" value="P-loop_NTPase"/>
</dbReference>
<dbReference type="InterPro" id="IPR011009">
    <property type="entry name" value="Kinase-like_dom_sf"/>
</dbReference>
<dbReference type="EMBL" id="BAAAYL010000001">
    <property type="protein sequence ID" value="GAA3378718.1"/>
    <property type="molecule type" value="Genomic_DNA"/>
</dbReference>
<proteinExistence type="predicted"/>
<accession>A0ABP6SJU2</accession>
<feature type="compositionally biased region" description="Low complexity" evidence="1">
    <location>
        <begin position="1370"/>
        <end position="1380"/>
    </location>
</feature>
<protein>
    <recommendedName>
        <fullName evidence="2">Protein kinase domain-containing protein</fullName>
    </recommendedName>
</protein>
<dbReference type="SMART" id="SM00220">
    <property type="entry name" value="S_TKc"/>
    <property type="match status" value="1"/>
</dbReference>
<dbReference type="SUPFAM" id="SSF52540">
    <property type="entry name" value="P-loop containing nucleoside triphosphate hydrolases"/>
    <property type="match status" value="1"/>
</dbReference>
<dbReference type="SUPFAM" id="SSF48452">
    <property type="entry name" value="TPR-like"/>
    <property type="match status" value="3"/>
</dbReference>
<dbReference type="PROSITE" id="PS00108">
    <property type="entry name" value="PROTEIN_KINASE_ST"/>
    <property type="match status" value="1"/>
</dbReference>
<dbReference type="Gene3D" id="1.25.40.10">
    <property type="entry name" value="Tetratricopeptide repeat domain"/>
    <property type="match status" value="2"/>
</dbReference>
<dbReference type="Gene3D" id="1.10.510.10">
    <property type="entry name" value="Transferase(Phosphotransferase) domain 1"/>
    <property type="match status" value="1"/>
</dbReference>
<evidence type="ECO:0000256" key="1">
    <source>
        <dbReference type="SAM" id="MobiDB-lite"/>
    </source>
</evidence>
<dbReference type="InterPro" id="IPR011990">
    <property type="entry name" value="TPR-like_helical_dom_sf"/>
</dbReference>
<name>A0ABP6SJU2_9ACTN</name>
<dbReference type="PROSITE" id="PS50011">
    <property type="entry name" value="PROTEIN_KINASE_DOM"/>
    <property type="match status" value="1"/>
</dbReference>
<evidence type="ECO:0000313" key="4">
    <source>
        <dbReference type="Proteomes" id="UP001499990"/>
    </source>
</evidence>
<feature type="domain" description="Protein kinase" evidence="2">
    <location>
        <begin position="2407"/>
        <end position="2668"/>
    </location>
</feature>
<gene>
    <name evidence="3" type="ORF">GCM10020367_59370</name>
</gene>
<organism evidence="3 4">
    <name type="scientific">Streptomyces sannanensis</name>
    <dbReference type="NCBI Taxonomy" id="285536"/>
    <lineage>
        <taxon>Bacteria</taxon>
        <taxon>Bacillati</taxon>
        <taxon>Actinomycetota</taxon>
        <taxon>Actinomycetes</taxon>
        <taxon>Kitasatosporales</taxon>
        <taxon>Streptomycetaceae</taxon>
        <taxon>Streptomyces</taxon>
    </lineage>
</organism>
<sequence length="2668" mass="289233">MSEIIEWASAADRYATSLSTDASLEPGLAAAAAPVAVVMAREALSHAYAVTPDESLAVRHVESLARAFTADDRNGIGALLDFWYFAWTGRFATGGFLGDEALPRSLKSALQTVVSAGGRPALRAAQGRLLREAERRLAGEVRDAAAADRVLGKELFLRPLQELSEEGPSACLLLTRSPADAVRSVNNSLPKSLAVGGLRWQQAVDAAARIAARMREVVALADVVQEAPPPPALQLGDGETAQLPESARILLPMVLLDLTDDGTDVFDAAPVLDLLEEHLSPLETDQILRPALVLGETGREGGAVAEVQRYLKSLRSRLDGIARHIGRSPELLELLKEVRGQVAQGWTGQVDSLLDLARPLVLRGERLERTSALRAKLAELAEPAAGVERDEELSSGLARLVSIVDTAERTDDEDAAAQLLALAEESAARLAPPKTAAGVTLGVRTPAEATYPRHGSGPAAVPPIVLLSELLEDTWHPLLSTALRSVTDPRKAAEAFEALASTGSGPVQQAAAVCAMGWAVLDGRPEHALEQHGRLAARAGRSATRYWNEGCARGALGDIDGAVTAFEAVARLGDSPPQLVLQPVVDLFRAAGRPSPFREPLRQGPAPEARIDAFAAQRFEATAKQLRLSGRTADAELLLETLTEVSPTAPGRSLLMKIYREERRLADAEQFVERVRSRGAADWMLDFDLALVAVASGDAPRACELRDRLVALGAPAQHLVQLDRRLTHDLSARPAVSGPVAPRPGQPPRLDVLPPILLHEDLLPPTSVSLPDGLQAALMRTESPLEAAHAFADWSAVATGLAAQAAAVCAIGWACRAGDAELAAGWTDSLLPADATGWLLWNRACALDLLGDPDGAARTLEQALDSGDQPPQAVWSVAAERLAAAGRPVPSSPYAAVRTGPPPPARIALTASQTFESLAKRMYEAGHRSDAEWLLRALVEAAPRTPGRLLLMKIWREERRLDDALALVSRRRALGEEDWRLYYETGLVAVAAGRQDVALDMRQRVAGLGGAADWLAQLDRKIGTQGPPMPPVSDTRSRFVAPEQLIVQRALSGPQNKAALLGSARQLLDEQGPSSVLSVARQLERTAPWAGLTLLDLLIDRIAQQADREAPSELGDRVVASGDAKLVGRLAAALEASGDDVGAAQLLGDFAERCRPNQRPRIWHQLMQLQRRRGLNDEADALAARTSPPLPPRPLEPEPGRAVPLNPRFTALVLPSNPDGSPSLLQQAHELDQLHGHGPAADTWCAALDAGHVLAYPHALGALVAADRPEEALELYRRYAEQLWTGSSTAWNIAAAYAGLGLLSEAADTLEYEAQISNWTAPAPEDRARRDEIFRAEGRPSPGSLLTENSAAVVAGPAPTAPPPDQGVRAAPAGPAGKASARVKPIEWENRTWSDALRTDLSGSVPGSPDFGRRTDAMRGACGRLIDGLAAEAERFARPAPRSIAPAQLERMTTDAQASFAEGLAAAQGGRWQEAARAWRGTYDRHPRNEVVAANLALSLLMTGEQTLAGQLVGGFAFSSHFIQLRAAVAYASGGSAAAVAEITRMRAEDLALGRTELPLAQAGFELHHLSAPGAAARTLLSVATDRPPGLGRMFAAVALLLGQEADDDTLVDGAHQCFMRQLPPVGEVVQAALRERRPDHLLLVPGLLRGNILGKVANARSTELRRDPPSHRRLQLLRTVLEQRRGSSPNARWHWARTLWQDGESAAATLEYRAVAQELAAKPGRPRLAAAVEEWIQAARSSGDTALHRAALAGKQDLGLPLRTRELEILRGDDVAPESLLLDLTADLVSFEAADVVEAPLEAVHRLDRIVETVRSLASGGDDEVTTEQLADVWYHQLAQDIDSDEGRERLMALRKQAQELSRRVGDPVLRDAVQRVSVVTYQLWEESGRRLLPPRVEEPFTVTGAELWRYGTGPVHVRLTVEPQLDGGQVEIGWNGSSPARVRLSRGRSHQVVFRVDELFEVDQAELEFRVYRPGVEMEMLRISYPVEDRPWPGELGRHAFAAGSPANDRIRVPREAELALLRNHYTGRPAAPVRFLHGPRQVGKTTLARSLSVHPLPEDPAEWPLPGVLAVEINGEEWSHLGHPPLWEWLAEQVLDGLQRSWPRGTHSTGPLPATAYDFRKWLTGMRMEGLDQWRLLLMVDEFQTLLDRVSDSGMPIAHLGDQLRAMASSPAVPLLLLTLGSCSFESLKARLLPHRSNLTDEIREFPVGFMEPDQARLIFQRGFDDGVFLQQAVVERVVEYTGGYPYHVHCMGEELVKLLEGRRVSVITPEDVEAAAVALVERPEVIKPIADLQNEPGVEKAVAHLLENATGPDETTIDGDAVEMATDPEVDRGLGRIRELGLIRRDGHSDWVWSNMLIYLWLKERHARLQRKQRAREAERPAATALEPAEVKDPAEALREAGFVLGEELGRQTIDGFATVRKVSLNGRTAVAKLLNPDGDTFKCQALEDRFDAIRRSVSGGVPQLLQERGVVDGKWFVFDWVEGITLAEVARRYDRRQYHWQQAVAWIAEAADIVARVYRAGGLTHGDVKPENIVLAPDHSRVTVLDWGGGSLDGQVSPLFRDHAGDQRYAAEGLLYDIEGERGALAEDDAYSLAATLFELVHPERRPLSSYEPLEKEDQIYEIEGCASLALSGALRKALLAPPARRFQDAAELAAELRRAAQP</sequence>
<keyword evidence="4" id="KW-1185">Reference proteome</keyword>
<reference evidence="4" key="1">
    <citation type="journal article" date="2019" name="Int. J. Syst. Evol. Microbiol.">
        <title>The Global Catalogue of Microorganisms (GCM) 10K type strain sequencing project: providing services to taxonomists for standard genome sequencing and annotation.</title>
        <authorList>
            <consortium name="The Broad Institute Genomics Platform"/>
            <consortium name="The Broad Institute Genome Sequencing Center for Infectious Disease"/>
            <person name="Wu L."/>
            <person name="Ma J."/>
        </authorList>
    </citation>
    <scope>NUCLEOTIDE SEQUENCE [LARGE SCALE GENOMIC DNA]</scope>
    <source>
        <strain evidence="4">JCM 9651</strain>
    </source>
</reference>
<evidence type="ECO:0000259" key="2">
    <source>
        <dbReference type="PROSITE" id="PS50011"/>
    </source>
</evidence>